<dbReference type="OrthoDB" id="429937at2759"/>
<dbReference type="Proteomes" id="UP000541610">
    <property type="component" value="Unassembled WGS sequence"/>
</dbReference>
<gene>
    <name evidence="8" type="primary">FKBP11</name>
    <name evidence="8" type="ORF">FOZ60_009885</name>
</gene>
<evidence type="ECO:0000313" key="8">
    <source>
        <dbReference type="EMBL" id="KAF4697262.1"/>
    </source>
</evidence>
<feature type="signal peptide" evidence="6">
    <location>
        <begin position="1"/>
        <end position="19"/>
    </location>
</feature>
<dbReference type="InterPro" id="IPR046357">
    <property type="entry name" value="PPIase_dom_sf"/>
</dbReference>
<dbReference type="PROSITE" id="PS50059">
    <property type="entry name" value="FKBP_PPIASE"/>
    <property type="match status" value="1"/>
</dbReference>
<keyword evidence="4 5" id="KW-0413">Isomerase</keyword>
<evidence type="ECO:0000256" key="1">
    <source>
        <dbReference type="ARBA" id="ARBA00000971"/>
    </source>
</evidence>
<evidence type="ECO:0000256" key="5">
    <source>
        <dbReference type="PROSITE-ProRule" id="PRU00277"/>
    </source>
</evidence>
<dbReference type="InterPro" id="IPR044609">
    <property type="entry name" value="FKBP2/11"/>
</dbReference>
<evidence type="ECO:0000256" key="4">
    <source>
        <dbReference type="ARBA" id="ARBA00023235"/>
    </source>
</evidence>
<evidence type="ECO:0000313" key="9">
    <source>
        <dbReference type="Proteomes" id="UP000541610"/>
    </source>
</evidence>
<dbReference type="InterPro" id="IPR036691">
    <property type="entry name" value="Endo/exonu/phosph_ase_sf"/>
</dbReference>
<dbReference type="PANTHER" id="PTHR45779">
    <property type="entry name" value="PEPTIDYLPROLYL ISOMERASE"/>
    <property type="match status" value="1"/>
</dbReference>
<evidence type="ECO:0000259" key="7">
    <source>
        <dbReference type="PROSITE" id="PS50059"/>
    </source>
</evidence>
<dbReference type="SUPFAM" id="SSF56219">
    <property type="entry name" value="DNase I-like"/>
    <property type="match status" value="1"/>
</dbReference>
<dbReference type="SUPFAM" id="SSF54534">
    <property type="entry name" value="FKBP-like"/>
    <property type="match status" value="1"/>
</dbReference>
<dbReference type="InterPro" id="IPR005135">
    <property type="entry name" value="Endo/exonuclease/phosphatase"/>
</dbReference>
<feature type="chain" id="PRO_5029724445" description="peptidylprolyl isomerase" evidence="6">
    <location>
        <begin position="20"/>
        <end position="430"/>
    </location>
</feature>
<reference evidence="8 9" key="1">
    <citation type="submission" date="2020-04" db="EMBL/GenBank/DDBJ databases">
        <title>Perkinsus olseni comparative genomics.</title>
        <authorList>
            <person name="Bogema D.R."/>
        </authorList>
    </citation>
    <scope>NUCLEOTIDE SEQUENCE [LARGE SCALE GENOMIC DNA]</scope>
    <source>
        <strain evidence="8">00978-12</strain>
    </source>
</reference>
<accession>A0A7J6PMM5</accession>
<organism evidence="8 9">
    <name type="scientific">Perkinsus olseni</name>
    <name type="common">Perkinsus atlanticus</name>
    <dbReference type="NCBI Taxonomy" id="32597"/>
    <lineage>
        <taxon>Eukaryota</taxon>
        <taxon>Sar</taxon>
        <taxon>Alveolata</taxon>
        <taxon>Perkinsozoa</taxon>
        <taxon>Perkinsea</taxon>
        <taxon>Perkinsida</taxon>
        <taxon>Perkinsidae</taxon>
        <taxon>Perkinsus</taxon>
    </lineage>
</organism>
<feature type="domain" description="PPIase FKBP-type" evidence="7">
    <location>
        <begin position="53"/>
        <end position="142"/>
    </location>
</feature>
<proteinExistence type="predicted"/>
<protein>
    <recommendedName>
        <fullName evidence="2 5">peptidylprolyl isomerase</fullName>
        <ecNumber evidence="2 5">5.2.1.8</ecNumber>
    </recommendedName>
</protein>
<comment type="catalytic activity">
    <reaction evidence="1 5">
        <text>[protein]-peptidylproline (omega=180) = [protein]-peptidylproline (omega=0)</text>
        <dbReference type="Rhea" id="RHEA:16237"/>
        <dbReference type="Rhea" id="RHEA-COMP:10747"/>
        <dbReference type="Rhea" id="RHEA-COMP:10748"/>
        <dbReference type="ChEBI" id="CHEBI:83833"/>
        <dbReference type="ChEBI" id="CHEBI:83834"/>
        <dbReference type="EC" id="5.2.1.8"/>
    </reaction>
</comment>
<dbReference type="Gene3D" id="3.10.50.40">
    <property type="match status" value="1"/>
</dbReference>
<evidence type="ECO:0000256" key="6">
    <source>
        <dbReference type="SAM" id="SignalP"/>
    </source>
</evidence>
<dbReference type="InterPro" id="IPR001179">
    <property type="entry name" value="PPIase_FKBP_dom"/>
</dbReference>
<dbReference type="Pfam" id="PF00254">
    <property type="entry name" value="FKBP_C"/>
    <property type="match status" value="1"/>
</dbReference>
<dbReference type="GO" id="GO:0005783">
    <property type="term" value="C:endoplasmic reticulum"/>
    <property type="evidence" value="ECO:0007669"/>
    <property type="project" value="TreeGrafter"/>
</dbReference>
<keyword evidence="3 5" id="KW-0697">Rotamase</keyword>
<keyword evidence="6" id="KW-0732">Signal</keyword>
<evidence type="ECO:0000256" key="2">
    <source>
        <dbReference type="ARBA" id="ARBA00013194"/>
    </source>
</evidence>
<dbReference type="EMBL" id="JABANP010000004">
    <property type="protein sequence ID" value="KAF4697262.1"/>
    <property type="molecule type" value="Genomic_DNA"/>
</dbReference>
<evidence type="ECO:0000256" key="3">
    <source>
        <dbReference type="ARBA" id="ARBA00023110"/>
    </source>
</evidence>
<name>A0A7J6PMM5_PEROL</name>
<dbReference type="GO" id="GO:0003755">
    <property type="term" value="F:peptidyl-prolyl cis-trans isomerase activity"/>
    <property type="evidence" value="ECO:0007669"/>
    <property type="project" value="UniProtKB-KW"/>
</dbReference>
<sequence>MRSIFALLVCSLSLFLIGAEDVAPEPAANLPEDADLVIDKLVEKQCARPTKKGDSISVHYTGWTLQDGKKFDSSRDRNRPFEIPLGAGRVIKGWDEGLVGMCPGELWRVTIPSGKGYGKYGAGGIIPGGATLVFNIELLSIKGVEPQKERSLGIGNMAAKHDLALLQEVWGSYTYNIDDAVGETHEVLEGLSSGSRCNYTDWWHMYWGKTGGLYEAWRKEGPLRKLKWWKMTYRKSVPFTQQGCICTCFQLVEGGVDTGLKLMVANSHYDVLGGSDHRQSNTEDLRTLIRTATEEAVGAQLIDPKRTGFLICGDFNVIDTSPYYEKLRTLDGVAKTRDLWREVHGDEEYRYTIHSRHNKAKEVLPDADGNSLFPWPVHPIRVDHLFALDELDGTQWARVDCSEIEVLRQPYGQELADHWGQSCVITVKRI</sequence>
<dbReference type="EC" id="5.2.1.8" evidence="2 5"/>
<dbReference type="AlphaFoldDB" id="A0A7J6PMM5"/>
<dbReference type="PANTHER" id="PTHR45779:SF7">
    <property type="entry name" value="PEPTIDYLPROLYL ISOMERASE"/>
    <property type="match status" value="1"/>
</dbReference>
<dbReference type="FunFam" id="3.10.50.40:FF:000006">
    <property type="entry name" value="Peptidyl-prolyl cis-trans isomerase"/>
    <property type="match status" value="1"/>
</dbReference>
<dbReference type="Gene3D" id="3.60.10.10">
    <property type="entry name" value="Endonuclease/exonuclease/phosphatase"/>
    <property type="match status" value="1"/>
</dbReference>
<dbReference type="Pfam" id="PF03372">
    <property type="entry name" value="Exo_endo_phos"/>
    <property type="match status" value="1"/>
</dbReference>
<comment type="caution">
    <text evidence="8">The sequence shown here is derived from an EMBL/GenBank/DDBJ whole genome shotgun (WGS) entry which is preliminary data.</text>
</comment>